<evidence type="ECO:0000313" key="4">
    <source>
        <dbReference type="Proteomes" id="UP000271137"/>
    </source>
</evidence>
<reference evidence="3 4" key="2">
    <citation type="submission" date="2018-12" db="EMBL/GenBank/DDBJ databases">
        <title>The genome sequences of strain 502.</title>
        <authorList>
            <person name="Gao J."/>
            <person name="Sun J."/>
        </authorList>
    </citation>
    <scope>NUCLEOTIDE SEQUENCE [LARGE SCALE GENOMIC DNA]</scope>
    <source>
        <strain evidence="3 4">502</strain>
    </source>
</reference>
<protein>
    <submittedName>
        <fullName evidence="2">Uncharacterized protein</fullName>
    </submittedName>
</protein>
<proteinExistence type="predicted"/>
<dbReference type="EMBL" id="RXFQ01000001">
    <property type="protein sequence ID" value="RSZ44460.1"/>
    <property type="molecule type" value="Genomic_DNA"/>
</dbReference>
<sequence>MNDVERTGVCCAIRSWAAFDSAAVPADTGTDGRALQARALMAGRAIQLEYSTADAETTATVLTELIGELKLSFVEWQTLATALHAPRPPAREYLDDEDELTDEELDDDDWGTGPQSSSGGHPPGQVLPASSPLLLDSLERAVQLRPTDT</sequence>
<organism evidence="2 5">
    <name type="scientific">Variovorax beijingensis</name>
    <dbReference type="NCBI Taxonomy" id="2496117"/>
    <lineage>
        <taxon>Bacteria</taxon>
        <taxon>Pseudomonadati</taxon>
        <taxon>Pseudomonadota</taxon>
        <taxon>Betaproteobacteria</taxon>
        <taxon>Burkholderiales</taxon>
        <taxon>Comamonadaceae</taxon>
        <taxon>Variovorax</taxon>
    </lineage>
</organism>
<accession>A0A3P3EXQ6</accession>
<dbReference type="AlphaFoldDB" id="A0A3P3EXQ6"/>
<feature type="compositionally biased region" description="Acidic residues" evidence="1">
    <location>
        <begin position="94"/>
        <end position="110"/>
    </location>
</feature>
<dbReference type="Proteomes" id="UP000271137">
    <property type="component" value="Unassembled WGS sequence"/>
</dbReference>
<evidence type="ECO:0000313" key="2">
    <source>
        <dbReference type="EMBL" id="RRH91194.1"/>
    </source>
</evidence>
<feature type="region of interest" description="Disordered" evidence="1">
    <location>
        <begin position="85"/>
        <end position="133"/>
    </location>
</feature>
<dbReference type="EMBL" id="RQXU01000002">
    <property type="protein sequence ID" value="RRH91194.1"/>
    <property type="molecule type" value="Genomic_DNA"/>
</dbReference>
<gene>
    <name evidence="2" type="ORF">EH244_02945</name>
    <name evidence="3" type="ORF">EJO66_00380</name>
</gene>
<name>A0A3P3EXQ6_9BURK</name>
<dbReference type="RefSeq" id="WP_124956821.1">
    <property type="nucleotide sequence ID" value="NZ_RQXU01000002.1"/>
</dbReference>
<dbReference type="Proteomes" id="UP000271590">
    <property type="component" value="Unassembled WGS sequence"/>
</dbReference>
<comment type="caution">
    <text evidence="2">The sequence shown here is derived from an EMBL/GenBank/DDBJ whole genome shotgun (WGS) entry which is preliminary data.</text>
</comment>
<keyword evidence="4" id="KW-1185">Reference proteome</keyword>
<evidence type="ECO:0000313" key="3">
    <source>
        <dbReference type="EMBL" id="RSZ44460.1"/>
    </source>
</evidence>
<feature type="compositionally biased region" description="Low complexity" evidence="1">
    <location>
        <begin position="111"/>
        <end position="133"/>
    </location>
</feature>
<evidence type="ECO:0000256" key="1">
    <source>
        <dbReference type="SAM" id="MobiDB-lite"/>
    </source>
</evidence>
<evidence type="ECO:0000313" key="5">
    <source>
        <dbReference type="Proteomes" id="UP000271590"/>
    </source>
</evidence>
<reference evidence="2 5" key="1">
    <citation type="submission" date="2018-11" db="EMBL/GenBank/DDBJ databases">
        <title>The genome of Variovorax sp T529.</title>
        <authorList>
            <person name="Gao J."/>
        </authorList>
    </citation>
    <scope>NUCLEOTIDE SEQUENCE [LARGE SCALE GENOMIC DNA]</scope>
    <source>
        <strain evidence="2 5">T529</strain>
    </source>
</reference>